<name>A0A8J3WY98_9ACTN</name>
<dbReference type="EMBL" id="BOOK01000040">
    <property type="protein sequence ID" value="GII03607.1"/>
    <property type="molecule type" value="Genomic_DNA"/>
</dbReference>
<dbReference type="RefSeq" id="WP_203877976.1">
    <property type="nucleotide sequence ID" value="NZ_BOOK01000040.1"/>
</dbReference>
<protein>
    <recommendedName>
        <fullName evidence="3">ABC transporter ATP-binding protein</fullName>
    </recommendedName>
</protein>
<sequence length="59" mass="6095">MPGAVELSGVGVRVMAAGPVGEALTSENLSECFGRALRIDHLDGRWSARALRGSGARSV</sequence>
<dbReference type="Proteomes" id="UP000634476">
    <property type="component" value="Unassembled WGS sequence"/>
</dbReference>
<comment type="caution">
    <text evidence="1">The sequence shown here is derived from an EMBL/GenBank/DDBJ whole genome shotgun (WGS) entry which is preliminary data.</text>
</comment>
<dbReference type="AlphaFoldDB" id="A0A8J3WY98"/>
<proteinExistence type="predicted"/>
<evidence type="ECO:0000313" key="2">
    <source>
        <dbReference type="Proteomes" id="UP000634476"/>
    </source>
</evidence>
<evidence type="ECO:0000313" key="1">
    <source>
        <dbReference type="EMBL" id="GII03607.1"/>
    </source>
</evidence>
<reference evidence="1" key="1">
    <citation type="submission" date="2021-01" db="EMBL/GenBank/DDBJ databases">
        <title>Whole genome shotgun sequence of Planobispora takensis NBRC 109077.</title>
        <authorList>
            <person name="Komaki H."/>
            <person name="Tamura T."/>
        </authorList>
    </citation>
    <scope>NUCLEOTIDE SEQUENCE</scope>
    <source>
        <strain evidence="1">NBRC 109077</strain>
    </source>
</reference>
<gene>
    <name evidence="1" type="ORF">Pta02_56150</name>
</gene>
<evidence type="ECO:0008006" key="3">
    <source>
        <dbReference type="Google" id="ProtNLM"/>
    </source>
</evidence>
<accession>A0A8J3WY98</accession>
<keyword evidence="2" id="KW-1185">Reference proteome</keyword>
<organism evidence="1 2">
    <name type="scientific">Planobispora takensis</name>
    <dbReference type="NCBI Taxonomy" id="1367882"/>
    <lineage>
        <taxon>Bacteria</taxon>
        <taxon>Bacillati</taxon>
        <taxon>Actinomycetota</taxon>
        <taxon>Actinomycetes</taxon>
        <taxon>Streptosporangiales</taxon>
        <taxon>Streptosporangiaceae</taxon>
        <taxon>Planobispora</taxon>
    </lineage>
</organism>